<protein>
    <submittedName>
        <fullName evidence="2">Uncharacterized protein</fullName>
    </submittedName>
</protein>
<evidence type="ECO:0000256" key="1">
    <source>
        <dbReference type="SAM" id="MobiDB-lite"/>
    </source>
</evidence>
<dbReference type="Proteomes" id="UP000054560">
    <property type="component" value="Unassembled WGS sequence"/>
</dbReference>
<gene>
    <name evidence="2" type="ORF">SARC_13806</name>
</gene>
<feature type="region of interest" description="Disordered" evidence="1">
    <location>
        <begin position="103"/>
        <end position="139"/>
    </location>
</feature>
<dbReference type="AlphaFoldDB" id="A0A0L0FA77"/>
<reference evidence="2 3" key="1">
    <citation type="submission" date="2011-02" db="EMBL/GenBank/DDBJ databases">
        <title>The Genome Sequence of Sphaeroforma arctica JP610.</title>
        <authorList>
            <consortium name="The Broad Institute Genome Sequencing Platform"/>
            <person name="Russ C."/>
            <person name="Cuomo C."/>
            <person name="Young S.K."/>
            <person name="Zeng Q."/>
            <person name="Gargeya S."/>
            <person name="Alvarado L."/>
            <person name="Berlin A."/>
            <person name="Chapman S.B."/>
            <person name="Chen Z."/>
            <person name="Freedman E."/>
            <person name="Gellesch M."/>
            <person name="Goldberg J."/>
            <person name="Griggs A."/>
            <person name="Gujja S."/>
            <person name="Heilman E."/>
            <person name="Heiman D."/>
            <person name="Howarth C."/>
            <person name="Mehta T."/>
            <person name="Neiman D."/>
            <person name="Pearson M."/>
            <person name="Roberts A."/>
            <person name="Saif S."/>
            <person name="Shea T."/>
            <person name="Shenoy N."/>
            <person name="Sisk P."/>
            <person name="Stolte C."/>
            <person name="Sykes S."/>
            <person name="White J."/>
            <person name="Yandava C."/>
            <person name="Burger G."/>
            <person name="Gray M.W."/>
            <person name="Holland P.W.H."/>
            <person name="King N."/>
            <person name="Lang F.B.F."/>
            <person name="Roger A.J."/>
            <person name="Ruiz-Trillo I."/>
            <person name="Haas B."/>
            <person name="Nusbaum C."/>
            <person name="Birren B."/>
        </authorList>
    </citation>
    <scope>NUCLEOTIDE SEQUENCE [LARGE SCALE GENOMIC DNA]</scope>
    <source>
        <strain evidence="2 3">JP610</strain>
    </source>
</reference>
<name>A0A0L0FA77_9EUKA</name>
<accession>A0A0L0FA77</accession>
<evidence type="ECO:0000313" key="3">
    <source>
        <dbReference type="Proteomes" id="UP000054560"/>
    </source>
</evidence>
<feature type="compositionally biased region" description="Basic and acidic residues" evidence="1">
    <location>
        <begin position="103"/>
        <end position="125"/>
    </location>
</feature>
<organism evidence="2 3">
    <name type="scientific">Sphaeroforma arctica JP610</name>
    <dbReference type="NCBI Taxonomy" id="667725"/>
    <lineage>
        <taxon>Eukaryota</taxon>
        <taxon>Ichthyosporea</taxon>
        <taxon>Ichthyophonida</taxon>
        <taxon>Sphaeroforma</taxon>
    </lineage>
</organism>
<feature type="non-terminal residue" evidence="2">
    <location>
        <position position="1"/>
    </location>
</feature>
<dbReference type="RefSeq" id="XP_014147537.1">
    <property type="nucleotide sequence ID" value="XM_014292062.1"/>
</dbReference>
<evidence type="ECO:0000313" key="2">
    <source>
        <dbReference type="EMBL" id="KNC73635.1"/>
    </source>
</evidence>
<proteinExistence type="predicted"/>
<keyword evidence="3" id="KW-1185">Reference proteome</keyword>
<dbReference type="GeneID" id="25914310"/>
<sequence length="327" mass="36718">AYRGIPDVIEALRTHEEECSNDDVTRLLTVLCEYCVKEATTAHCLYTHHELGIDTTGADMFAKAIPLPRMLNKDVIAVFGGVEVVVRILLRLTQPLRYPLESAHERQQLHTRTHTDTDTHTDTHTHTHTHTKLIEDEEEAACRSTERVRAIARNAVQMPELSAYTPSLRQGVLIDTNPAGSYSNASGGSHGNMSGDYGNAPGSHGNEEGYLRFEDIMRCATILRWLASPHTAVQLAHHHELICTLLLMCKYRRFMHESCYLLEETLSHRERALDLHTVPGLFGLLSEQMDPWHLAYVSRVLAVTVVECTGDIFHKESGDVCSLSDVW</sequence>
<dbReference type="EMBL" id="KQ245361">
    <property type="protein sequence ID" value="KNC73635.1"/>
    <property type="molecule type" value="Genomic_DNA"/>
</dbReference>